<keyword evidence="4" id="KW-0032">Aminotransferase</keyword>
<accession>A0A7S8EDJ3</accession>
<keyword evidence="4" id="KW-0808">Transferase</keyword>
<evidence type="ECO:0000313" key="5">
    <source>
        <dbReference type="Proteomes" id="UP000594468"/>
    </source>
</evidence>
<dbReference type="GO" id="GO:0030170">
    <property type="term" value="F:pyridoxal phosphate binding"/>
    <property type="evidence" value="ECO:0007669"/>
    <property type="project" value="TreeGrafter"/>
</dbReference>
<dbReference type="AlphaFoldDB" id="A0A7S8EDJ3"/>
<gene>
    <name evidence="4" type="primary">rffA</name>
    <name evidence="4" type="synonym">fcnA</name>
    <name evidence="4" type="synonym">wecE</name>
    <name evidence="4" type="ORF">G4Y79_11715</name>
</gene>
<dbReference type="PANTHER" id="PTHR30244">
    <property type="entry name" value="TRANSAMINASE"/>
    <property type="match status" value="1"/>
</dbReference>
<sequence length="383" mass="43154">MTPSMDYKIPFNKPAIMGEEMAYIKQAVDNGHISGDGPFSKKIHALLQETFNVPKTLLTTSCTHALEMSAILLDTQPGDEVIVPSFTFVSTVNAFVLRGAKPIFADVRADTKNLDETQLEKLITPRTKAIVPVHYAGVPCEMDAIMAIANKHDIAVVEDNAQGLFGTYRGQWLGTFGAMSAVSFHETKNIQCGEGGALFINDERYIERAEILREKGTNRSRYFRGQVDKYTWVDIGSSYLPSDMLAAYLLAQLEAKDTIFEARKHIWHTYDQALCAWAEEHAVEQPFVPNHVQQTYHMYYIVLPSLDVRSRLIEHLKERGIVAVFHYQPLHLSQMGQQYGGQIGDCPVTESVSDRLLRLPFYNTMTPSEQNEVIEALQSFNAW</sequence>
<dbReference type="NCBIfam" id="TIGR02379">
    <property type="entry name" value="ECA_wecE"/>
    <property type="match status" value="1"/>
</dbReference>
<keyword evidence="2 3" id="KW-0663">Pyridoxal phosphate</keyword>
<dbReference type="NCBIfam" id="NF008687">
    <property type="entry name" value="PRK11706.1"/>
    <property type="match status" value="1"/>
</dbReference>
<dbReference type="GO" id="GO:0000271">
    <property type="term" value="P:polysaccharide biosynthetic process"/>
    <property type="evidence" value="ECO:0007669"/>
    <property type="project" value="TreeGrafter"/>
</dbReference>
<dbReference type="EMBL" id="CP062983">
    <property type="protein sequence ID" value="QPC85000.1"/>
    <property type="molecule type" value="Genomic_DNA"/>
</dbReference>
<evidence type="ECO:0000256" key="3">
    <source>
        <dbReference type="RuleBase" id="RU004508"/>
    </source>
</evidence>
<proteinExistence type="inferred from homology"/>
<dbReference type="FunFam" id="3.40.640.10:FF:000037">
    <property type="entry name" value="dTDP-4-amino-4,6-dideoxygalactose transaminase"/>
    <property type="match status" value="1"/>
</dbReference>
<dbReference type="PANTHER" id="PTHR30244:SF34">
    <property type="entry name" value="DTDP-4-AMINO-4,6-DIDEOXYGALACTOSE TRANSAMINASE"/>
    <property type="match status" value="1"/>
</dbReference>
<feature type="modified residue" description="N6-(pyridoxal phosphate)lysine" evidence="2">
    <location>
        <position position="188"/>
    </location>
</feature>
<dbReference type="Proteomes" id="UP000594468">
    <property type="component" value="Chromosome"/>
</dbReference>
<dbReference type="InterPro" id="IPR012749">
    <property type="entry name" value="WecE-like"/>
</dbReference>
<dbReference type="CDD" id="cd00616">
    <property type="entry name" value="AHBA_syn"/>
    <property type="match status" value="1"/>
</dbReference>
<feature type="active site" description="Proton acceptor" evidence="1">
    <location>
        <position position="188"/>
    </location>
</feature>
<organism evidence="4 5">
    <name type="scientific">Phototrophicus methaneseepsis</name>
    <dbReference type="NCBI Taxonomy" id="2710758"/>
    <lineage>
        <taxon>Bacteria</taxon>
        <taxon>Bacillati</taxon>
        <taxon>Chloroflexota</taxon>
        <taxon>Candidatus Thermofontia</taxon>
        <taxon>Phototrophicales</taxon>
        <taxon>Phototrophicaceae</taxon>
        <taxon>Phototrophicus</taxon>
    </lineage>
</organism>
<dbReference type="Gene3D" id="3.40.640.10">
    <property type="entry name" value="Type I PLP-dependent aspartate aminotransferase-like (Major domain)"/>
    <property type="match status" value="1"/>
</dbReference>
<comment type="similarity">
    <text evidence="3">Belongs to the DegT/DnrJ/EryC1 family.</text>
</comment>
<dbReference type="InterPro" id="IPR015422">
    <property type="entry name" value="PyrdxlP-dep_Trfase_small"/>
</dbReference>
<dbReference type="InterPro" id="IPR000653">
    <property type="entry name" value="DegT/StrS_aminotransferase"/>
</dbReference>
<name>A0A7S8EDJ3_9CHLR</name>
<dbReference type="GO" id="GO:0019180">
    <property type="term" value="F:dTDP-4-amino-4,6-dideoxygalactose transaminase activity"/>
    <property type="evidence" value="ECO:0007669"/>
    <property type="project" value="UniProtKB-EC"/>
</dbReference>
<dbReference type="EC" id="2.6.1.59" evidence="4"/>
<reference evidence="4 5" key="1">
    <citation type="submission" date="2020-02" db="EMBL/GenBank/DDBJ databases">
        <authorList>
            <person name="Zheng R.K."/>
            <person name="Sun C.M."/>
        </authorList>
    </citation>
    <scope>NUCLEOTIDE SEQUENCE [LARGE SCALE GENOMIC DNA]</scope>
    <source>
        <strain evidence="5">rifampicinis</strain>
    </source>
</reference>
<dbReference type="Gene3D" id="3.90.1150.10">
    <property type="entry name" value="Aspartate Aminotransferase, domain 1"/>
    <property type="match status" value="1"/>
</dbReference>
<dbReference type="SUPFAM" id="SSF53383">
    <property type="entry name" value="PLP-dependent transferases"/>
    <property type="match status" value="1"/>
</dbReference>
<protein>
    <submittedName>
        <fullName evidence="4">dTDP-4-amino-4,6-dideoxygalactose transaminase</fullName>
        <ecNumber evidence="4">2.6.1.59</ecNumber>
    </submittedName>
</protein>
<evidence type="ECO:0000313" key="4">
    <source>
        <dbReference type="EMBL" id="QPC85000.1"/>
    </source>
</evidence>
<keyword evidence="5" id="KW-1185">Reference proteome</keyword>
<dbReference type="Pfam" id="PF01041">
    <property type="entry name" value="DegT_DnrJ_EryC1"/>
    <property type="match status" value="1"/>
</dbReference>
<dbReference type="PIRSF" id="PIRSF000390">
    <property type="entry name" value="PLP_StrS"/>
    <property type="match status" value="1"/>
</dbReference>
<dbReference type="InterPro" id="IPR015424">
    <property type="entry name" value="PyrdxlP-dep_Trfase"/>
</dbReference>
<dbReference type="KEGG" id="pmet:G4Y79_11715"/>
<dbReference type="InterPro" id="IPR015421">
    <property type="entry name" value="PyrdxlP-dep_Trfase_major"/>
</dbReference>
<evidence type="ECO:0000256" key="1">
    <source>
        <dbReference type="PIRSR" id="PIRSR000390-1"/>
    </source>
</evidence>
<evidence type="ECO:0000256" key="2">
    <source>
        <dbReference type="PIRSR" id="PIRSR000390-2"/>
    </source>
</evidence>